<evidence type="ECO:0000256" key="5">
    <source>
        <dbReference type="ARBA" id="ARBA00023242"/>
    </source>
</evidence>
<dbReference type="EMBL" id="WVUK01000047">
    <property type="protein sequence ID" value="KAF7495628.1"/>
    <property type="molecule type" value="Genomic_DNA"/>
</dbReference>
<evidence type="ECO:0000256" key="6">
    <source>
        <dbReference type="ARBA" id="ARBA00040165"/>
    </source>
</evidence>
<dbReference type="PROSITE" id="PS50217">
    <property type="entry name" value="BZIP"/>
    <property type="match status" value="1"/>
</dbReference>
<evidence type="ECO:0000313" key="11">
    <source>
        <dbReference type="EnsemblMetazoa" id="KAF7495628.1"/>
    </source>
</evidence>
<dbReference type="InterPro" id="IPR004827">
    <property type="entry name" value="bZIP"/>
</dbReference>
<dbReference type="SUPFAM" id="SSF57959">
    <property type="entry name" value="Leucine zipper domain"/>
    <property type="match status" value="1"/>
</dbReference>
<accession>A0A834VIW3</accession>
<feature type="region of interest" description="Disordered" evidence="8">
    <location>
        <begin position="164"/>
        <end position="199"/>
    </location>
</feature>
<dbReference type="Pfam" id="PF07716">
    <property type="entry name" value="bZIP_2"/>
    <property type="match status" value="1"/>
</dbReference>
<reference evidence="12" key="1">
    <citation type="journal article" date="2020" name="PLoS Negl. Trop. Dis.">
        <title>High-quality nuclear genome for Sarcoptes scabiei-A critical resource for a neglected parasite.</title>
        <authorList>
            <person name="Korhonen P.K."/>
            <person name="Gasser R.B."/>
            <person name="Ma G."/>
            <person name="Wang T."/>
            <person name="Stroehlein A.J."/>
            <person name="Young N.D."/>
            <person name="Ang C.S."/>
            <person name="Fernando D.D."/>
            <person name="Lu H.C."/>
            <person name="Taylor S."/>
            <person name="Reynolds S.L."/>
            <person name="Mofiz E."/>
            <person name="Najaraj S.H."/>
            <person name="Gowda H."/>
            <person name="Madugundu A."/>
            <person name="Renuse S."/>
            <person name="Holt D."/>
            <person name="Pandey A."/>
            <person name="Papenfuss A.T."/>
            <person name="Fischer K."/>
        </authorList>
    </citation>
    <scope>NUCLEOTIDE SEQUENCE [LARGE SCALE GENOMIC DNA]</scope>
</reference>
<keyword evidence="5" id="KW-0539">Nucleus</keyword>
<reference evidence="11" key="3">
    <citation type="submission" date="2022-06" db="UniProtKB">
        <authorList>
            <consortium name="EnsemblMetazoa"/>
        </authorList>
    </citation>
    <scope>IDENTIFICATION</scope>
</reference>
<keyword evidence="1" id="KW-0832">Ubl conjugation</keyword>
<keyword evidence="7" id="KW-0175">Coiled coil</keyword>
<dbReference type="PANTHER" id="PTHR46542:SF1">
    <property type="entry name" value="X-BOX BINDING PROTEIN 1"/>
    <property type="match status" value="1"/>
</dbReference>
<gene>
    <name evidence="10" type="ORF">SSS_8132</name>
</gene>
<proteinExistence type="predicted"/>
<feature type="coiled-coil region" evidence="7">
    <location>
        <begin position="88"/>
        <end position="136"/>
    </location>
</feature>
<keyword evidence="2" id="KW-0805">Transcription regulation</keyword>
<dbReference type="InterPro" id="IPR046347">
    <property type="entry name" value="bZIP_sf"/>
</dbReference>
<evidence type="ECO:0000256" key="4">
    <source>
        <dbReference type="ARBA" id="ARBA00023163"/>
    </source>
</evidence>
<evidence type="ECO:0000313" key="12">
    <source>
        <dbReference type="Proteomes" id="UP000070412"/>
    </source>
</evidence>
<dbReference type="Gene3D" id="1.20.5.170">
    <property type="match status" value="1"/>
</dbReference>
<keyword evidence="3" id="KW-0238">DNA-binding</keyword>
<evidence type="ECO:0000256" key="7">
    <source>
        <dbReference type="SAM" id="Coils"/>
    </source>
</evidence>
<protein>
    <recommendedName>
        <fullName evidence="6">X-box-binding protein 1</fullName>
    </recommendedName>
</protein>
<dbReference type="AlphaFoldDB" id="A0A834VIW3"/>
<dbReference type="InterPro" id="IPR052470">
    <property type="entry name" value="ER_Stress-Reg_TF"/>
</dbReference>
<evidence type="ECO:0000256" key="2">
    <source>
        <dbReference type="ARBA" id="ARBA00023015"/>
    </source>
</evidence>
<dbReference type="GO" id="GO:0005634">
    <property type="term" value="C:nucleus"/>
    <property type="evidence" value="ECO:0007669"/>
    <property type="project" value="TreeGrafter"/>
</dbReference>
<dbReference type="PANTHER" id="PTHR46542">
    <property type="entry name" value="X-BOX BINDING PROTEIN 1"/>
    <property type="match status" value="1"/>
</dbReference>
<organism evidence="10">
    <name type="scientific">Sarcoptes scabiei</name>
    <name type="common">Itch mite</name>
    <name type="synonym">Acarus scabiei</name>
    <dbReference type="NCBI Taxonomy" id="52283"/>
    <lineage>
        <taxon>Eukaryota</taxon>
        <taxon>Metazoa</taxon>
        <taxon>Ecdysozoa</taxon>
        <taxon>Arthropoda</taxon>
        <taxon>Chelicerata</taxon>
        <taxon>Arachnida</taxon>
        <taxon>Acari</taxon>
        <taxon>Acariformes</taxon>
        <taxon>Sarcoptiformes</taxon>
        <taxon>Astigmata</taxon>
        <taxon>Psoroptidia</taxon>
        <taxon>Sarcoptoidea</taxon>
        <taxon>Sarcoptidae</taxon>
        <taxon>Sarcoptinae</taxon>
        <taxon>Sarcoptes</taxon>
    </lineage>
</organism>
<evidence type="ECO:0000259" key="9">
    <source>
        <dbReference type="PROSITE" id="PS50217"/>
    </source>
</evidence>
<evidence type="ECO:0000313" key="10">
    <source>
        <dbReference type="EMBL" id="KAF7495628.1"/>
    </source>
</evidence>
<reference evidence="10" key="2">
    <citation type="submission" date="2020-01" db="EMBL/GenBank/DDBJ databases">
        <authorList>
            <person name="Korhonen P.K.K."/>
            <person name="Guangxu M.G."/>
            <person name="Wang T.W."/>
            <person name="Stroehlein A.J.S."/>
            <person name="Young N.D."/>
            <person name="Ang C.-S.A."/>
            <person name="Fernando D.W.F."/>
            <person name="Lu H.L."/>
            <person name="Taylor S.T."/>
            <person name="Ehtesham M.E.M."/>
            <person name="Najaraj S.H.N."/>
            <person name="Harsha G.H.G."/>
            <person name="Madugundu A.M."/>
            <person name="Renuse S.R."/>
            <person name="Holt D.H."/>
            <person name="Pandey A.P."/>
            <person name="Papenfuss A.P."/>
            <person name="Gasser R.B.G."/>
            <person name="Fischer K.F."/>
        </authorList>
    </citation>
    <scope>NUCLEOTIDE SEQUENCE</scope>
    <source>
        <strain evidence="10">SSS_KF_BRIS2020</strain>
    </source>
</reference>
<feature type="domain" description="BZIP" evidence="9">
    <location>
        <begin position="70"/>
        <end position="133"/>
    </location>
</feature>
<evidence type="ECO:0000256" key="3">
    <source>
        <dbReference type="ARBA" id="ARBA00023125"/>
    </source>
</evidence>
<dbReference type="Proteomes" id="UP000070412">
    <property type="component" value="Unassembled WGS sequence"/>
</dbReference>
<dbReference type="GO" id="GO:0000981">
    <property type="term" value="F:DNA-binding transcription factor activity, RNA polymerase II-specific"/>
    <property type="evidence" value="ECO:0007669"/>
    <property type="project" value="TreeGrafter"/>
</dbReference>
<name>A0A834VIW3_SARSC</name>
<evidence type="ECO:0000256" key="8">
    <source>
        <dbReference type="SAM" id="MobiDB-lite"/>
    </source>
</evidence>
<evidence type="ECO:0000256" key="1">
    <source>
        <dbReference type="ARBA" id="ARBA00022843"/>
    </source>
</evidence>
<dbReference type="EnsemblMetazoa" id="SSS_8132s_mrna">
    <property type="protein sequence ID" value="KAF7495628.1"/>
    <property type="gene ID" value="SSS_8132"/>
</dbReference>
<dbReference type="GO" id="GO:0000977">
    <property type="term" value="F:RNA polymerase II transcription regulatory region sequence-specific DNA binding"/>
    <property type="evidence" value="ECO:0007669"/>
    <property type="project" value="TreeGrafter"/>
</dbReference>
<dbReference type="OrthoDB" id="20960at2759"/>
<keyword evidence="12" id="KW-1185">Reference proteome</keyword>
<sequence length="417" mass="48142">MFKTTKTILPKNSSIEPILNSDRVSNSHRYQIEPKILIQMKSKCQNMNGTDGESIKPKRKRQRLDHLTQEEKIMRRKLKNRMAAQSARDRKKIKMLDLESENDRLSRDRINLTRRNIYLEKKLRLYEIENEKLRQRLGLEPVKLELDISDLDEESISFPKLSLETKSQSTKDVKNSLESEEEQIDDGVGSSIDMQDSSHQKAEFRVIQSDRIRIEESLSQDQDESKDLLSQAVDELFDDSIMDHFGQIQQLRFRSNPIEIGDQICFEYIKSNPQQQTFDENDRIGEAIIDGKEPTIPYVKSYTDENITSVNIPEKNSSKIIANPIDFAGIDYEHSYAAVNSHSNDFAKIIEKSNDDLVISDELKDAEILDGSQFLNLPPESPSGEINDNGMNLCLLQSHPMPMRKHIQLIRTQSMNQ</sequence>
<keyword evidence="4" id="KW-0804">Transcription</keyword>